<proteinExistence type="predicted"/>
<keyword evidence="4" id="KW-1185">Reference proteome</keyword>
<feature type="region of interest" description="Disordered" evidence="1">
    <location>
        <begin position="442"/>
        <end position="474"/>
    </location>
</feature>
<feature type="compositionally biased region" description="Low complexity" evidence="1">
    <location>
        <begin position="443"/>
        <end position="452"/>
    </location>
</feature>
<organism evidence="3 4">
    <name type="scientific">Seiridium cardinale</name>
    <dbReference type="NCBI Taxonomy" id="138064"/>
    <lineage>
        <taxon>Eukaryota</taxon>
        <taxon>Fungi</taxon>
        <taxon>Dikarya</taxon>
        <taxon>Ascomycota</taxon>
        <taxon>Pezizomycotina</taxon>
        <taxon>Sordariomycetes</taxon>
        <taxon>Xylariomycetidae</taxon>
        <taxon>Amphisphaeriales</taxon>
        <taxon>Sporocadaceae</taxon>
        <taxon>Seiridium</taxon>
    </lineage>
</organism>
<name>A0ABR2Y7V7_9PEZI</name>
<keyword evidence="2" id="KW-0472">Membrane</keyword>
<accession>A0ABR2Y7V7</accession>
<evidence type="ECO:0000313" key="4">
    <source>
        <dbReference type="Proteomes" id="UP001465668"/>
    </source>
</evidence>
<dbReference type="SUPFAM" id="SSF89372">
    <property type="entry name" value="Fucose-specific lectin"/>
    <property type="match status" value="1"/>
</dbReference>
<sequence>MALVCILGIRVQSIVWILLGAVRAGSISTWWYPEALAPQVIMYDQTSGKILYSLCNSNSTPIFPANETAAFDLDPNFPPMNGTSVAGTGYMLQNSYIAVVHYQEEKGGIVHSLWTCDSTGHYFKGDGQGSWNVSAGIGVTIHNNTGLAVVNLGGDAQIGGFRVYFKDMENRTAALRYTILDSWEYDGFVSQDMATSLEIAASFANPKRTTVVSPWLHDDENQAIEACTLTHADTWEIVSFPSPLFATRADNASEGLQLPITNNTNTSEWSLWYNDPNWSLDAFDGSNSKIALSADSDTFQTIYYIGTDQGLHGLTGYNTTWNKTLREPDDNWPLADEINAPFALAYDALHNETWIYYISNGSMTQVHQSNEETWEKAITLPKFNSTPPDVTSSSADSSGLSSGAKTGIGVGIGLGIPFLIAAIAAYMYFHIKRSRANREAERAAVNAAHADATSPPVGSMQHSHGKHPSMSGSPVPGYTSGYWEGRQWVDGQWAPAQAGIQPYLDQIYGKPEGDLRQSYGYYDNNYGTLSPQAVHQPMFELENEEPRHEMHGDGQVPELPVVAQEPQEPAVETQQPQEPRTAEHSQ</sequence>
<dbReference type="Gene3D" id="2.120.10.70">
    <property type="entry name" value="Fucose-specific lectin"/>
    <property type="match status" value="1"/>
</dbReference>
<keyword evidence="2" id="KW-0812">Transmembrane</keyword>
<evidence type="ECO:0000313" key="3">
    <source>
        <dbReference type="EMBL" id="KAK9782818.1"/>
    </source>
</evidence>
<dbReference type="Proteomes" id="UP001465668">
    <property type="component" value="Unassembled WGS sequence"/>
</dbReference>
<evidence type="ECO:0000256" key="1">
    <source>
        <dbReference type="SAM" id="MobiDB-lite"/>
    </source>
</evidence>
<dbReference type="EMBL" id="JARVKM010000002">
    <property type="protein sequence ID" value="KAK9782818.1"/>
    <property type="molecule type" value="Genomic_DNA"/>
</dbReference>
<feature type="transmembrane region" description="Helical" evidence="2">
    <location>
        <begin position="408"/>
        <end position="429"/>
    </location>
</feature>
<feature type="region of interest" description="Disordered" evidence="1">
    <location>
        <begin position="381"/>
        <end position="401"/>
    </location>
</feature>
<feature type="region of interest" description="Disordered" evidence="1">
    <location>
        <begin position="544"/>
        <end position="586"/>
    </location>
</feature>
<reference evidence="3 4" key="1">
    <citation type="submission" date="2024-02" db="EMBL/GenBank/DDBJ databases">
        <title>First draft genome assembly of two strains of Seiridium cardinale.</title>
        <authorList>
            <person name="Emiliani G."/>
            <person name="Scali E."/>
        </authorList>
    </citation>
    <scope>NUCLEOTIDE SEQUENCE [LARGE SCALE GENOMIC DNA]</scope>
    <source>
        <strain evidence="3 4">BM-138-000479</strain>
    </source>
</reference>
<keyword evidence="2" id="KW-1133">Transmembrane helix</keyword>
<evidence type="ECO:0000256" key="2">
    <source>
        <dbReference type="SAM" id="Phobius"/>
    </source>
</evidence>
<protein>
    <submittedName>
        <fullName evidence="3">Uncharacterized protein</fullName>
    </submittedName>
</protein>
<comment type="caution">
    <text evidence="3">The sequence shown here is derived from an EMBL/GenBank/DDBJ whole genome shotgun (WGS) entry which is preliminary data.</text>
</comment>
<feature type="compositionally biased region" description="Low complexity" evidence="1">
    <location>
        <begin position="385"/>
        <end position="401"/>
    </location>
</feature>
<gene>
    <name evidence="3" type="ORF">SCAR479_01161</name>
</gene>